<name>A0A1F6DYB5_9BACT</name>
<keyword evidence="2" id="KW-1133">Transmembrane helix</keyword>
<protein>
    <submittedName>
        <fullName evidence="3">Uncharacterized protein</fullName>
    </submittedName>
</protein>
<keyword evidence="2" id="KW-0472">Membrane</keyword>
<evidence type="ECO:0000256" key="2">
    <source>
        <dbReference type="SAM" id="Phobius"/>
    </source>
</evidence>
<gene>
    <name evidence="3" type="ORF">A3D71_02115</name>
</gene>
<proteinExistence type="predicted"/>
<dbReference type="AlphaFoldDB" id="A0A1F6DYB5"/>
<feature type="compositionally biased region" description="Polar residues" evidence="1">
    <location>
        <begin position="48"/>
        <end position="79"/>
    </location>
</feature>
<feature type="region of interest" description="Disordered" evidence="1">
    <location>
        <begin position="46"/>
        <end position="79"/>
    </location>
</feature>
<organism evidence="3 4">
    <name type="scientific">Candidatus Kaiserbacteria bacterium RIFCSPHIGHO2_02_FULL_55_20</name>
    <dbReference type="NCBI Taxonomy" id="1798497"/>
    <lineage>
        <taxon>Bacteria</taxon>
        <taxon>Candidatus Kaiseribacteriota</taxon>
    </lineage>
</organism>
<dbReference type="EMBL" id="MFLK01000024">
    <property type="protein sequence ID" value="OGG65992.1"/>
    <property type="molecule type" value="Genomic_DNA"/>
</dbReference>
<comment type="caution">
    <text evidence="3">The sequence shown here is derived from an EMBL/GenBank/DDBJ whole genome shotgun (WGS) entry which is preliminary data.</text>
</comment>
<dbReference type="Proteomes" id="UP000177652">
    <property type="component" value="Unassembled WGS sequence"/>
</dbReference>
<evidence type="ECO:0000313" key="3">
    <source>
        <dbReference type="EMBL" id="OGG65992.1"/>
    </source>
</evidence>
<reference evidence="3 4" key="1">
    <citation type="journal article" date="2016" name="Nat. Commun.">
        <title>Thousands of microbial genomes shed light on interconnected biogeochemical processes in an aquifer system.</title>
        <authorList>
            <person name="Anantharaman K."/>
            <person name="Brown C.T."/>
            <person name="Hug L.A."/>
            <person name="Sharon I."/>
            <person name="Castelle C.J."/>
            <person name="Probst A.J."/>
            <person name="Thomas B.C."/>
            <person name="Singh A."/>
            <person name="Wilkins M.J."/>
            <person name="Karaoz U."/>
            <person name="Brodie E.L."/>
            <person name="Williams K.H."/>
            <person name="Hubbard S.S."/>
            <person name="Banfield J.F."/>
        </authorList>
    </citation>
    <scope>NUCLEOTIDE SEQUENCE [LARGE SCALE GENOMIC DNA]</scope>
</reference>
<evidence type="ECO:0000256" key="1">
    <source>
        <dbReference type="SAM" id="MobiDB-lite"/>
    </source>
</evidence>
<feature type="transmembrane region" description="Helical" evidence="2">
    <location>
        <begin position="20"/>
        <end position="40"/>
    </location>
</feature>
<keyword evidence="2" id="KW-0812">Transmembrane</keyword>
<accession>A0A1F6DYB5</accession>
<sequence length="79" mass="7934">MADTIIERSAPSAQDAGAGWAVAVAVLLAVIVLGGLFLFARRGAVPATPNNTPDTDINVTVPNPINSGGSGNTPDYGTQ</sequence>
<evidence type="ECO:0000313" key="4">
    <source>
        <dbReference type="Proteomes" id="UP000177652"/>
    </source>
</evidence>